<keyword evidence="1" id="KW-1133">Transmembrane helix</keyword>
<dbReference type="RefSeq" id="WP_135996299.1">
    <property type="nucleotide sequence ID" value="NZ_CP071057.1"/>
</dbReference>
<reference evidence="2 3" key="1">
    <citation type="journal article" date="2017" name="Int. J. Syst. Evol. Microbiol.">
        <title>Marinicauda algicola sp. nov., isolated from a marine red alga Rhodosorus marinus.</title>
        <authorList>
            <person name="Jeong S.E."/>
            <person name="Jeon S.H."/>
            <person name="Chun B.H."/>
            <person name="Kim D.W."/>
            <person name="Jeon C.O."/>
        </authorList>
    </citation>
    <scope>NUCLEOTIDE SEQUENCE [LARGE SCALE GENOMIC DNA]</scope>
    <source>
        <strain evidence="2 3">JCM 31718</strain>
    </source>
</reference>
<keyword evidence="3" id="KW-1185">Reference proteome</keyword>
<keyword evidence="1" id="KW-0472">Membrane</keyword>
<dbReference type="EMBL" id="SRXW01000003">
    <property type="protein sequence ID" value="TGY88453.1"/>
    <property type="molecule type" value="Genomic_DNA"/>
</dbReference>
<feature type="transmembrane region" description="Helical" evidence="1">
    <location>
        <begin position="58"/>
        <end position="79"/>
    </location>
</feature>
<gene>
    <name evidence="2" type="ORF">E5163_11595</name>
</gene>
<feature type="transmembrane region" description="Helical" evidence="1">
    <location>
        <begin position="21"/>
        <end position="38"/>
    </location>
</feature>
<name>A0A4S2GZD6_9PROT</name>
<evidence type="ECO:0000256" key="1">
    <source>
        <dbReference type="SAM" id="Phobius"/>
    </source>
</evidence>
<dbReference type="AlphaFoldDB" id="A0A4S2GZD6"/>
<accession>A0A4S2GZD6</accession>
<proteinExistence type="predicted"/>
<evidence type="ECO:0000313" key="2">
    <source>
        <dbReference type="EMBL" id="TGY88453.1"/>
    </source>
</evidence>
<organism evidence="2 3">
    <name type="scientific">Marinicauda algicola</name>
    <dbReference type="NCBI Taxonomy" id="2029849"/>
    <lineage>
        <taxon>Bacteria</taxon>
        <taxon>Pseudomonadati</taxon>
        <taxon>Pseudomonadota</taxon>
        <taxon>Alphaproteobacteria</taxon>
        <taxon>Maricaulales</taxon>
        <taxon>Maricaulaceae</taxon>
        <taxon>Marinicauda</taxon>
    </lineage>
</organism>
<sequence>MDGDLSAMSSLPAPAKARLTLNAVGGAIAGALFVGLMAETLAAGSIWALGMLAGLPELFILGGEGVALVACAVLTVAIARRALHLETLRAAGLPV</sequence>
<protein>
    <submittedName>
        <fullName evidence="2">Uncharacterized protein</fullName>
    </submittedName>
</protein>
<comment type="caution">
    <text evidence="2">The sequence shown here is derived from an EMBL/GenBank/DDBJ whole genome shotgun (WGS) entry which is preliminary data.</text>
</comment>
<keyword evidence="1" id="KW-0812">Transmembrane</keyword>
<dbReference type="Proteomes" id="UP000308054">
    <property type="component" value="Unassembled WGS sequence"/>
</dbReference>
<evidence type="ECO:0000313" key="3">
    <source>
        <dbReference type="Proteomes" id="UP000308054"/>
    </source>
</evidence>